<proteinExistence type="predicted"/>
<dbReference type="InterPro" id="IPR032185">
    <property type="entry name" value="DUF5017"/>
</dbReference>
<organism evidence="2 3">
    <name type="scientific">Niabella digestorum</name>
    <dbReference type="NCBI Taxonomy" id="3117701"/>
    <lineage>
        <taxon>Bacteria</taxon>
        <taxon>Pseudomonadati</taxon>
        <taxon>Bacteroidota</taxon>
        <taxon>Chitinophagia</taxon>
        <taxon>Chitinophagales</taxon>
        <taxon>Chitinophagaceae</taxon>
        <taxon>Niabella</taxon>
    </lineage>
</organism>
<name>A0ABU7RE97_9BACT</name>
<accession>A0ABU7RE97</accession>
<sequence>MKKHIAKIVQFVSQTFCHAPMVLLPDRLQKKCFINGLIICIILLGSCNTKKDLIVGTPDFNIKGYTVQDAQDNFGNPIKEVVFQFEGNADVISFFSGEPLKEYAYKDGRIIGIDAVNVSFEYVADMGDGTDPTWKQLFVMATTNFDGTVTEEGEGWIDITDRFNIPMAKDFTTRTLTSADISDLLVPGQPLYIGFKYITYPRSASAAYTTWDIHEFKISVETLLGSEIIYNQRVAAFPLYHFGPDDASDPSRTPRSTSTTSRLRFRANVLAANRPFTAGDWAIAPPIVVDNEINLGPDRPVGIKNRIDPALSNYTYVYDKPGTYKATFVATNITSHSEASVVKEIEITIP</sequence>
<protein>
    <submittedName>
        <fullName evidence="2">DUF5017 domain-containing protein</fullName>
    </submittedName>
</protein>
<dbReference type="Proteomes" id="UP001357452">
    <property type="component" value="Unassembled WGS sequence"/>
</dbReference>
<reference evidence="2 3" key="1">
    <citation type="submission" date="2024-01" db="EMBL/GenBank/DDBJ databases">
        <title>Niabella digestum sp. nov., isolated from waste digestion system.</title>
        <authorList>
            <person name="Zhang L."/>
        </authorList>
    </citation>
    <scope>NUCLEOTIDE SEQUENCE [LARGE SCALE GENOMIC DNA]</scope>
    <source>
        <strain evidence="2 3">A18</strain>
    </source>
</reference>
<evidence type="ECO:0000259" key="1">
    <source>
        <dbReference type="Pfam" id="PF16409"/>
    </source>
</evidence>
<comment type="caution">
    <text evidence="2">The sequence shown here is derived from an EMBL/GenBank/DDBJ whole genome shotgun (WGS) entry which is preliminary data.</text>
</comment>
<gene>
    <name evidence="2" type="ORF">V2H41_03480</name>
</gene>
<evidence type="ECO:0000313" key="3">
    <source>
        <dbReference type="Proteomes" id="UP001357452"/>
    </source>
</evidence>
<dbReference type="RefSeq" id="WP_330973735.1">
    <property type="nucleotide sequence ID" value="NZ_JAZGLY010000002.1"/>
</dbReference>
<dbReference type="Pfam" id="PF16409">
    <property type="entry name" value="DUF5017"/>
    <property type="match status" value="1"/>
</dbReference>
<feature type="domain" description="DUF5017" evidence="1">
    <location>
        <begin position="47"/>
        <end position="228"/>
    </location>
</feature>
<keyword evidence="3" id="KW-1185">Reference proteome</keyword>
<evidence type="ECO:0000313" key="2">
    <source>
        <dbReference type="EMBL" id="MEE6186325.1"/>
    </source>
</evidence>
<dbReference type="EMBL" id="JAZGLY010000002">
    <property type="protein sequence ID" value="MEE6186325.1"/>
    <property type="molecule type" value="Genomic_DNA"/>
</dbReference>